<feature type="transmembrane region" description="Helical" evidence="8">
    <location>
        <begin position="219"/>
        <end position="243"/>
    </location>
</feature>
<feature type="transmembrane region" description="Helical" evidence="8">
    <location>
        <begin position="501"/>
        <end position="522"/>
    </location>
</feature>
<evidence type="ECO:0000256" key="5">
    <source>
        <dbReference type="ARBA" id="ARBA00023065"/>
    </source>
</evidence>
<name>A0ABQ9XW02_9EUKA</name>
<evidence type="ECO:0000256" key="8">
    <source>
        <dbReference type="SAM" id="Phobius"/>
    </source>
</evidence>
<evidence type="ECO:0000256" key="2">
    <source>
        <dbReference type="ARBA" id="ARBA00022448"/>
    </source>
</evidence>
<feature type="transmembrane region" description="Helical" evidence="8">
    <location>
        <begin position="279"/>
        <end position="300"/>
    </location>
</feature>
<evidence type="ECO:0000256" key="3">
    <source>
        <dbReference type="ARBA" id="ARBA00022692"/>
    </source>
</evidence>
<accession>A0ABQ9XW02</accession>
<keyword evidence="5" id="KW-0406">Ion transport</keyword>
<organism evidence="9 10">
    <name type="scientific">Blattamonas nauphoetae</name>
    <dbReference type="NCBI Taxonomy" id="2049346"/>
    <lineage>
        <taxon>Eukaryota</taxon>
        <taxon>Metamonada</taxon>
        <taxon>Preaxostyla</taxon>
        <taxon>Oxymonadida</taxon>
        <taxon>Blattamonas</taxon>
    </lineage>
</organism>
<sequence>MIIRRAQLHHTLKKHRRRIWVAGSTGQGYIDRIFYEDDTRHPRGIRVPYLDPDGAMIPLKNKHTIIETDKISEPRPLGDLVRATPDSFSYELRYLPVPENEEADNNREVIVQRLSNSIQSDLPQIRPHLNQHIFSYLNLSAETEPILISDEPLYESVYEYQAMGKLIKAVIFSSYLRNLLASSHTNPFFFALFSSVSLFNNAGLSIIPNGFKDVAAYPLITITIGLLITSGNTLFPLLFRLMMNFFKSRSKSKRPIYHFLMKKSRLCYTHMFESVETRLLTVFWALFFFLNFIFICALDWKNLYSAIPVESPMRGKWFSVICSAFASAVNVRSCGGSITPEDTFNNCTLWSMIISMFFGPFPFILALQRSRQEVDHDEEKRRSDLTANIQEQGDLVPLPAYLLQGASDMTFSDDQTITSDFFSINASESQIMTFNRPQPQFRIRKKRSNKTKWMIAVRYFLRFFEAQQDNPQVRDVIMIFVCVMVVSMIENKRISTGEVRMMSILFDLVSAYGNVGLSLGFASIGSVNAQMKTLSQIVFGFVMFRGKHREIPSNLDNAIDFQHFMNVPVPFEHIIHSLDKIGMVLASRHRNNPFQTVPSNPPQAPAPVPPKPRTRHRREHAIPQQRGRIHSNFFQQPIIEDHDEETAPLITREISGSFS</sequence>
<comment type="caution">
    <text evidence="9">The sequence shown here is derived from an EMBL/GenBank/DDBJ whole genome shotgun (WGS) entry which is preliminary data.</text>
</comment>
<gene>
    <name evidence="9" type="ORF">BLNAU_9354</name>
</gene>
<feature type="region of interest" description="Disordered" evidence="7">
    <location>
        <begin position="592"/>
        <end position="624"/>
    </location>
</feature>
<dbReference type="EMBL" id="JARBJD010000064">
    <property type="protein sequence ID" value="KAK2955664.1"/>
    <property type="molecule type" value="Genomic_DNA"/>
</dbReference>
<evidence type="ECO:0000256" key="1">
    <source>
        <dbReference type="ARBA" id="ARBA00004141"/>
    </source>
</evidence>
<evidence type="ECO:0000256" key="6">
    <source>
        <dbReference type="ARBA" id="ARBA00023136"/>
    </source>
</evidence>
<protein>
    <submittedName>
        <fullName evidence="9">K+ Transporter</fullName>
    </submittedName>
</protein>
<evidence type="ECO:0000313" key="10">
    <source>
        <dbReference type="Proteomes" id="UP001281761"/>
    </source>
</evidence>
<reference evidence="9 10" key="1">
    <citation type="journal article" date="2022" name="bioRxiv">
        <title>Genomics of Preaxostyla Flagellates Illuminates Evolutionary Transitions and the Path Towards Mitochondrial Loss.</title>
        <authorList>
            <person name="Novak L.V.F."/>
            <person name="Treitli S.C."/>
            <person name="Pyrih J."/>
            <person name="Halakuc P."/>
            <person name="Pipaliya S.V."/>
            <person name="Vacek V."/>
            <person name="Brzon O."/>
            <person name="Soukal P."/>
            <person name="Eme L."/>
            <person name="Dacks J.B."/>
            <person name="Karnkowska A."/>
            <person name="Elias M."/>
            <person name="Hampl V."/>
        </authorList>
    </citation>
    <scope>NUCLEOTIDE SEQUENCE [LARGE SCALE GENOMIC DNA]</scope>
    <source>
        <strain evidence="9">NAU3</strain>
        <tissue evidence="9">Gut</tissue>
    </source>
</reference>
<comment type="subcellular location">
    <subcellularLocation>
        <location evidence="1">Membrane</location>
        <topology evidence="1">Multi-pass membrane protein</topology>
    </subcellularLocation>
</comment>
<dbReference type="Pfam" id="PF02386">
    <property type="entry name" value="TrkH"/>
    <property type="match status" value="1"/>
</dbReference>
<evidence type="ECO:0000313" key="9">
    <source>
        <dbReference type="EMBL" id="KAK2955664.1"/>
    </source>
</evidence>
<dbReference type="InterPro" id="IPR003445">
    <property type="entry name" value="Cat_transpt"/>
</dbReference>
<evidence type="ECO:0000256" key="4">
    <source>
        <dbReference type="ARBA" id="ARBA00022989"/>
    </source>
</evidence>
<dbReference type="PANTHER" id="PTHR31064:SF30">
    <property type="entry name" value="HIGH-AFFINITY POTASSIUM TRANSPORT PROTEIN-RELATED"/>
    <property type="match status" value="1"/>
</dbReference>
<feature type="compositionally biased region" description="Pro residues" evidence="7">
    <location>
        <begin position="599"/>
        <end position="611"/>
    </location>
</feature>
<feature type="transmembrane region" description="Helical" evidence="8">
    <location>
        <begin position="349"/>
        <end position="367"/>
    </location>
</feature>
<feature type="transmembrane region" description="Helical" evidence="8">
    <location>
        <begin position="187"/>
        <end position="207"/>
    </location>
</feature>
<evidence type="ECO:0000256" key="7">
    <source>
        <dbReference type="SAM" id="MobiDB-lite"/>
    </source>
</evidence>
<keyword evidence="2" id="KW-0813">Transport</keyword>
<dbReference type="Proteomes" id="UP001281761">
    <property type="component" value="Unassembled WGS sequence"/>
</dbReference>
<keyword evidence="4 8" id="KW-1133">Transmembrane helix</keyword>
<keyword evidence="3 8" id="KW-0812">Transmembrane</keyword>
<proteinExistence type="predicted"/>
<dbReference type="InterPro" id="IPR051143">
    <property type="entry name" value="TrkH_K-transport"/>
</dbReference>
<keyword evidence="10" id="KW-1185">Reference proteome</keyword>
<keyword evidence="6 8" id="KW-0472">Membrane</keyword>
<dbReference type="PANTHER" id="PTHR31064">
    <property type="entry name" value="POTASSIUM TRANSPORT PROTEIN DDB_G0292412-RELATED"/>
    <property type="match status" value="1"/>
</dbReference>